<reference evidence="1" key="1">
    <citation type="journal article" date="2015" name="Nature">
        <title>Complex archaea that bridge the gap between prokaryotes and eukaryotes.</title>
        <authorList>
            <person name="Spang A."/>
            <person name="Saw J.H."/>
            <person name="Jorgensen S.L."/>
            <person name="Zaremba-Niedzwiedzka K."/>
            <person name="Martijn J."/>
            <person name="Lind A.E."/>
            <person name="van Eijk R."/>
            <person name="Schleper C."/>
            <person name="Guy L."/>
            <person name="Ettema T.J."/>
        </authorList>
    </citation>
    <scope>NUCLEOTIDE SEQUENCE</scope>
</reference>
<name>A0A0F9MLV8_9ZZZZ</name>
<protein>
    <submittedName>
        <fullName evidence="1">Uncharacterized protein</fullName>
    </submittedName>
</protein>
<accession>A0A0F9MLV8</accession>
<proteinExistence type="predicted"/>
<sequence length="163" mass="18686">MEITTLDLTQDGLGIVFRDYQVLMLKYLWRDAGDSRPEANNNKLFTEVNKDLEPKGVNRPGASRASIINTGKRFAEEGIWDFREVPAKGGHHRIYHAKITEAEFWKRVTDLVVEKLPEISVNKIGIHSVDDEDAEHYEEITIADTKEYGRWTQTVTAITILKE</sequence>
<dbReference type="AlphaFoldDB" id="A0A0F9MLV8"/>
<evidence type="ECO:0000313" key="1">
    <source>
        <dbReference type="EMBL" id="KKM70152.1"/>
    </source>
</evidence>
<organism evidence="1">
    <name type="scientific">marine sediment metagenome</name>
    <dbReference type="NCBI Taxonomy" id="412755"/>
    <lineage>
        <taxon>unclassified sequences</taxon>
        <taxon>metagenomes</taxon>
        <taxon>ecological metagenomes</taxon>
    </lineage>
</organism>
<gene>
    <name evidence="1" type="ORF">LCGC14_1443660</name>
</gene>
<dbReference type="EMBL" id="LAZR01009870">
    <property type="protein sequence ID" value="KKM70152.1"/>
    <property type="molecule type" value="Genomic_DNA"/>
</dbReference>
<comment type="caution">
    <text evidence="1">The sequence shown here is derived from an EMBL/GenBank/DDBJ whole genome shotgun (WGS) entry which is preliminary data.</text>
</comment>